<feature type="chain" id="PRO_5028140091" evidence="8">
    <location>
        <begin position="19"/>
        <end position="115"/>
    </location>
</feature>
<protein>
    <submittedName>
        <fullName evidence="11">Lymphotactin-like isoform X1</fullName>
    </submittedName>
</protein>
<comment type="similarity">
    <text evidence="2">Belongs to the intercrine gamma family.</text>
</comment>
<evidence type="ECO:0000256" key="4">
    <source>
        <dbReference type="ARBA" id="ARBA00022514"/>
    </source>
</evidence>
<dbReference type="GO" id="GO:0061844">
    <property type="term" value="P:antimicrobial humoral immune response mediated by antimicrobial peptide"/>
    <property type="evidence" value="ECO:0007669"/>
    <property type="project" value="TreeGrafter"/>
</dbReference>
<dbReference type="InterPro" id="IPR008105">
    <property type="entry name" value="Chemokine_XCL1/XCL2"/>
</dbReference>
<evidence type="ECO:0000259" key="9">
    <source>
        <dbReference type="SMART" id="SM00199"/>
    </source>
</evidence>
<dbReference type="Proteomes" id="UP000515140">
    <property type="component" value="Unplaced"/>
</dbReference>
<dbReference type="GO" id="GO:0030335">
    <property type="term" value="P:positive regulation of cell migration"/>
    <property type="evidence" value="ECO:0007669"/>
    <property type="project" value="TreeGrafter"/>
</dbReference>
<organism evidence="10 11">
    <name type="scientific">Phascolarctos cinereus</name>
    <name type="common">Koala</name>
    <dbReference type="NCBI Taxonomy" id="38626"/>
    <lineage>
        <taxon>Eukaryota</taxon>
        <taxon>Metazoa</taxon>
        <taxon>Chordata</taxon>
        <taxon>Craniata</taxon>
        <taxon>Vertebrata</taxon>
        <taxon>Euteleostomi</taxon>
        <taxon>Mammalia</taxon>
        <taxon>Metatheria</taxon>
        <taxon>Diprotodontia</taxon>
        <taxon>Phascolarctidae</taxon>
        <taxon>Phascolarctos</taxon>
    </lineage>
</organism>
<dbReference type="PANTHER" id="PTHR12015">
    <property type="entry name" value="SMALL INDUCIBLE CYTOKINE A"/>
    <property type="match status" value="1"/>
</dbReference>
<dbReference type="FunCoup" id="A0A6P5JGU0">
    <property type="interactions" value="578"/>
</dbReference>
<evidence type="ECO:0000256" key="1">
    <source>
        <dbReference type="ARBA" id="ARBA00004613"/>
    </source>
</evidence>
<name>A0A6P5JGU0_PHACI</name>
<dbReference type="GO" id="GO:0070098">
    <property type="term" value="P:chemokine-mediated signaling pathway"/>
    <property type="evidence" value="ECO:0007669"/>
    <property type="project" value="TreeGrafter"/>
</dbReference>
<dbReference type="PRINTS" id="PR01731">
    <property type="entry name" value="LYMPHOTACTIN"/>
</dbReference>
<dbReference type="GO" id="GO:0005615">
    <property type="term" value="C:extracellular space"/>
    <property type="evidence" value="ECO:0007669"/>
    <property type="project" value="UniProtKB-KW"/>
</dbReference>
<dbReference type="KEGG" id="pcw:110199728"/>
<evidence type="ECO:0000256" key="7">
    <source>
        <dbReference type="ARBA" id="ARBA00023157"/>
    </source>
</evidence>
<evidence type="ECO:0000313" key="10">
    <source>
        <dbReference type="Proteomes" id="UP000515140"/>
    </source>
</evidence>
<dbReference type="AlphaFoldDB" id="A0A6P5JGU0"/>
<keyword evidence="3" id="KW-0145">Chemotaxis</keyword>
<dbReference type="InterPro" id="IPR039809">
    <property type="entry name" value="Chemokine_b/g/d"/>
</dbReference>
<dbReference type="PANTHER" id="PTHR12015:SF101">
    <property type="entry name" value="CYTOKINE SCM-1 BETA-RELATED"/>
    <property type="match status" value="1"/>
</dbReference>
<dbReference type="GO" id="GO:0048020">
    <property type="term" value="F:CCR chemokine receptor binding"/>
    <property type="evidence" value="ECO:0007669"/>
    <property type="project" value="TreeGrafter"/>
</dbReference>
<evidence type="ECO:0000256" key="8">
    <source>
        <dbReference type="SAM" id="SignalP"/>
    </source>
</evidence>
<evidence type="ECO:0000256" key="3">
    <source>
        <dbReference type="ARBA" id="ARBA00022500"/>
    </source>
</evidence>
<dbReference type="GO" id="GO:0008009">
    <property type="term" value="F:chemokine activity"/>
    <property type="evidence" value="ECO:0007669"/>
    <property type="project" value="InterPro"/>
</dbReference>
<evidence type="ECO:0000256" key="5">
    <source>
        <dbReference type="ARBA" id="ARBA00022525"/>
    </source>
</evidence>
<dbReference type="RefSeq" id="XP_020830286.1">
    <property type="nucleotide sequence ID" value="XM_020974627.1"/>
</dbReference>
<dbReference type="InParanoid" id="A0A6P5JGU0"/>
<dbReference type="InterPro" id="IPR036048">
    <property type="entry name" value="Interleukin_8-like_sf"/>
</dbReference>
<dbReference type="Pfam" id="PF00048">
    <property type="entry name" value="IL8"/>
    <property type="match status" value="1"/>
</dbReference>
<evidence type="ECO:0000256" key="2">
    <source>
        <dbReference type="ARBA" id="ARBA00006894"/>
    </source>
</evidence>
<keyword evidence="4" id="KW-0202">Cytokine</keyword>
<reference evidence="11" key="1">
    <citation type="submission" date="2025-08" db="UniProtKB">
        <authorList>
            <consortium name="RefSeq"/>
        </authorList>
    </citation>
    <scope>IDENTIFICATION</scope>
    <source>
        <tissue evidence="11">Spleen</tissue>
    </source>
</reference>
<evidence type="ECO:0000313" key="11">
    <source>
        <dbReference type="RefSeq" id="XP_020830286.1"/>
    </source>
</evidence>
<dbReference type="InterPro" id="IPR001811">
    <property type="entry name" value="Chemokine_IL8-like_dom"/>
</dbReference>
<feature type="signal peptide" evidence="8">
    <location>
        <begin position="1"/>
        <end position="18"/>
    </location>
</feature>
<keyword evidence="10" id="KW-1185">Reference proteome</keyword>
<proteinExistence type="inferred from homology"/>
<keyword evidence="6 8" id="KW-0732">Signal</keyword>
<dbReference type="SUPFAM" id="SSF54117">
    <property type="entry name" value="Interleukin 8-like chemokines"/>
    <property type="match status" value="1"/>
</dbReference>
<evidence type="ECO:0000256" key="6">
    <source>
        <dbReference type="ARBA" id="ARBA00022729"/>
    </source>
</evidence>
<comment type="subcellular location">
    <subcellularLocation>
        <location evidence="1">Secreted</location>
    </subcellularLocation>
</comment>
<gene>
    <name evidence="11" type="primary">LOC110199728</name>
</gene>
<dbReference type="GO" id="GO:0006954">
    <property type="term" value="P:inflammatory response"/>
    <property type="evidence" value="ECO:0007669"/>
    <property type="project" value="TreeGrafter"/>
</dbReference>
<dbReference type="Gene3D" id="2.40.50.40">
    <property type="match status" value="1"/>
</dbReference>
<feature type="domain" description="Chemokine interleukin-8-like" evidence="9">
    <location>
        <begin position="28"/>
        <end position="83"/>
    </location>
</feature>
<accession>A0A6P5JGU0</accession>
<dbReference type="GeneID" id="110199728"/>
<keyword evidence="5" id="KW-0964">Secreted</keyword>
<dbReference type="SMART" id="SM00199">
    <property type="entry name" value="SCY"/>
    <property type="match status" value="1"/>
</dbReference>
<keyword evidence="7" id="KW-1015">Disulfide bond</keyword>
<sequence length="115" mass="12660">MKLFLLALICFCGPTAYMVEGVGSEVIKKSFCVSWSQPLQSKRVKSYAIEEGPMRAVIFITRNGFKICADPEANWVKNVMNSVDSRTTTKKAIRPTASQPPTNKAIVKSGLTPSF</sequence>